<dbReference type="Gene3D" id="3.30.2010.10">
    <property type="entry name" value="Metalloproteases ('zincins'), catalytic domain"/>
    <property type="match status" value="1"/>
</dbReference>
<feature type="transmembrane region" description="Helical" evidence="1">
    <location>
        <begin position="135"/>
        <end position="154"/>
    </location>
</feature>
<feature type="transmembrane region" description="Helical" evidence="1">
    <location>
        <begin position="335"/>
        <end position="354"/>
    </location>
</feature>
<dbReference type="AlphaFoldDB" id="A0A643MY48"/>
<dbReference type="KEGG" id="bthy:AQ980_24760"/>
<sequence length="632" mass="74092">MINTLINVYLPHFFDWLIETSLMASILVGFILCIKVLFRNKLTPRWQYMLWIVLMIRLLLPWSPDSSYSIYSLLSYSSSVSEVIPKNMPATENIVNIESDRKVELESNSKMVTKTSEPEVKVSSEKQTTFSLYKLALYVWLAGVIILAAITFLTNRRLYSYIKKQPDITDEQVTTVFNRCKQSMKMKKAVSLRLAGKIASPTVFSFFRPKVLLSKKHMKVLNEQQLQYVFYHELAHIKRNDVAVNWIMYSLILLNWFNPILWYAYFCMREDQELACDAYALTFIDKEEQIAYGHTIITLLEHYSYQLPSLANLSRNKRTLKRRIIMIKKFQKKSYRLSLLGVIVIVAIASLSLFNARATEGKEKQKDKVEQSKDAFQHAVDMLFGTEENAKKEYRYSARVYENKTDYLYLAEKALTTDEFQQYIKLYKEIINIQKKGAPRDSDYESIFFREERLTETDREKLYALYDQSKPFNDKVEESLNYTVKEAQEHVDFQIKKPTYTIEGYDLKDEKVSCFIKRRPELIIELEYTNGKGNYTTYQSQVFGESKDPFHGLFVVEENIEQYELEGNQIFYATHNSDRNLQGMKMIVPAKGKNRAYQIVIINHSLENPGEAVFDKNVNKEELEKIMLSMLK</sequence>
<dbReference type="CDD" id="cd07341">
    <property type="entry name" value="M56_BlaR1_MecR1_like"/>
    <property type="match status" value="1"/>
</dbReference>
<dbReference type="InterPro" id="IPR008756">
    <property type="entry name" value="Peptidase_M56"/>
</dbReference>
<feature type="transmembrane region" description="Helical" evidence="1">
    <location>
        <begin position="246"/>
        <end position="265"/>
    </location>
</feature>
<dbReference type="InterPro" id="IPR038267">
    <property type="entry name" value="ECF_sigma_eff"/>
</dbReference>
<dbReference type="Pfam" id="PF05569">
    <property type="entry name" value="Peptidase_M56"/>
    <property type="match status" value="1"/>
</dbReference>
<name>A0A643MY48_BACTU</name>
<comment type="caution">
    <text evidence="3">The sequence shown here is derived from an EMBL/GenBank/DDBJ whole genome shotgun (WGS) entry which is preliminary data.</text>
</comment>
<protein>
    <submittedName>
        <fullName evidence="3">M56 family metallopeptidase</fullName>
    </submittedName>
</protein>
<reference evidence="3" key="1">
    <citation type="submission" date="2019-07" db="EMBL/GenBank/DDBJ databases">
        <title>Draft genome sequence of Bacillus thuringiensis strain PT02.</title>
        <authorList>
            <person name="Nguyen H."/>
            <person name="Nguyen L.N."/>
            <person name="Nguyen H.T.T."/>
            <person name="Nguyen D.V."/>
            <person name="Le H.T.T."/>
        </authorList>
    </citation>
    <scope>NUCLEOTIDE SEQUENCE</scope>
    <source>
        <strain evidence="3">PT02</strain>
    </source>
</reference>
<organism evidence="3">
    <name type="scientific">Bacillus thuringiensis</name>
    <dbReference type="NCBI Taxonomy" id="1428"/>
    <lineage>
        <taxon>Bacteria</taxon>
        <taxon>Bacillati</taxon>
        <taxon>Bacillota</taxon>
        <taxon>Bacilli</taxon>
        <taxon>Bacillales</taxon>
        <taxon>Bacillaceae</taxon>
        <taxon>Bacillus</taxon>
        <taxon>Bacillus cereus group</taxon>
    </lineage>
</organism>
<feature type="domain" description="Peptidase M56" evidence="2">
    <location>
        <begin position="17"/>
        <end position="327"/>
    </location>
</feature>
<feature type="transmembrane region" description="Helical" evidence="1">
    <location>
        <begin position="45"/>
        <end position="63"/>
    </location>
</feature>
<dbReference type="PANTHER" id="PTHR34978:SF3">
    <property type="entry name" value="SLR0241 PROTEIN"/>
    <property type="match status" value="1"/>
</dbReference>
<proteinExistence type="predicted"/>
<keyword evidence="1" id="KW-0472">Membrane</keyword>
<evidence type="ECO:0000313" key="3">
    <source>
        <dbReference type="EMBL" id="KAB1359256.1"/>
    </source>
</evidence>
<feature type="transmembrane region" description="Helical" evidence="1">
    <location>
        <begin position="20"/>
        <end position="38"/>
    </location>
</feature>
<evidence type="ECO:0000259" key="2">
    <source>
        <dbReference type="Pfam" id="PF05569"/>
    </source>
</evidence>
<dbReference type="RefSeq" id="WP_002133329.1">
    <property type="nucleotide sequence ID" value="NZ_CP011349.1"/>
</dbReference>
<keyword evidence="1" id="KW-1133">Transmembrane helix</keyword>
<dbReference type="InterPro" id="IPR052173">
    <property type="entry name" value="Beta-lactam_resp_regulator"/>
</dbReference>
<keyword evidence="1" id="KW-0812">Transmembrane</keyword>
<accession>A0A643MY48</accession>
<evidence type="ECO:0000256" key="1">
    <source>
        <dbReference type="SAM" id="Phobius"/>
    </source>
</evidence>
<dbReference type="Gene3D" id="1.10.3950.10">
    <property type="entry name" value="putative ecf-type sigma factor negative effector from bacillus cereus"/>
    <property type="match status" value="1"/>
</dbReference>
<gene>
    <name evidence="3" type="ORF">FPG91_06460</name>
</gene>
<dbReference type="PANTHER" id="PTHR34978">
    <property type="entry name" value="POSSIBLE SENSOR-TRANSDUCER PROTEIN BLAR"/>
    <property type="match status" value="1"/>
</dbReference>
<dbReference type="EMBL" id="VLPO01000006">
    <property type="protein sequence ID" value="KAB1359256.1"/>
    <property type="molecule type" value="Genomic_DNA"/>
</dbReference>